<accession>A0A2S6I906</accession>
<keyword evidence="1" id="KW-0812">Transmembrane</keyword>
<name>A0A2S6I906_9BACT</name>
<dbReference type="RefSeq" id="WP_146088716.1">
    <property type="nucleotide sequence ID" value="NZ_PTJC01000005.1"/>
</dbReference>
<dbReference type="OrthoDB" id="1493936at2"/>
<keyword evidence="1" id="KW-0472">Membrane</keyword>
<dbReference type="EMBL" id="PTJC01000005">
    <property type="protein sequence ID" value="PPK87987.1"/>
    <property type="molecule type" value="Genomic_DNA"/>
</dbReference>
<evidence type="ECO:0000313" key="3">
    <source>
        <dbReference type="Proteomes" id="UP000237662"/>
    </source>
</evidence>
<comment type="caution">
    <text evidence="2">The sequence shown here is derived from an EMBL/GenBank/DDBJ whole genome shotgun (WGS) entry which is preliminary data.</text>
</comment>
<feature type="transmembrane region" description="Helical" evidence="1">
    <location>
        <begin position="133"/>
        <end position="154"/>
    </location>
</feature>
<feature type="transmembrane region" description="Helical" evidence="1">
    <location>
        <begin position="160"/>
        <end position="176"/>
    </location>
</feature>
<evidence type="ECO:0000256" key="1">
    <source>
        <dbReference type="SAM" id="Phobius"/>
    </source>
</evidence>
<keyword evidence="1" id="KW-1133">Transmembrane helix</keyword>
<evidence type="ECO:0008006" key="4">
    <source>
        <dbReference type="Google" id="ProtNLM"/>
    </source>
</evidence>
<feature type="transmembrane region" description="Helical" evidence="1">
    <location>
        <begin position="30"/>
        <end position="50"/>
    </location>
</feature>
<evidence type="ECO:0000313" key="2">
    <source>
        <dbReference type="EMBL" id="PPK87987.1"/>
    </source>
</evidence>
<dbReference type="Proteomes" id="UP000237662">
    <property type="component" value="Unassembled WGS sequence"/>
</dbReference>
<dbReference type="AlphaFoldDB" id="A0A2S6I906"/>
<organism evidence="2 3">
    <name type="scientific">Neolewinella xylanilytica</name>
    <dbReference type="NCBI Taxonomy" id="1514080"/>
    <lineage>
        <taxon>Bacteria</taxon>
        <taxon>Pseudomonadati</taxon>
        <taxon>Bacteroidota</taxon>
        <taxon>Saprospiria</taxon>
        <taxon>Saprospirales</taxon>
        <taxon>Lewinellaceae</taxon>
        <taxon>Neolewinella</taxon>
    </lineage>
</organism>
<proteinExistence type="predicted"/>
<sequence>MTLAKENLLFFVGALLIETRYRLPKLRPLLYATAIGLVGILQVNTHFLLLPTDRDLTATIFTSGRTVYTGSDYVVAETNYTANKRAGLLIGAAHPWLGVGPGRFQDYTEALVPSGNYPAHFGRFNPHSAWTGAFAETGLFGLLGLIALVASLLYYRPEGWTVAAVVLLLFLVASIFKDVMNFRGLWVLVGLYLANSTEGYSEKKPFLPSQQAV</sequence>
<keyword evidence="3" id="KW-1185">Reference proteome</keyword>
<gene>
    <name evidence="2" type="ORF">CLV84_0949</name>
</gene>
<reference evidence="2 3" key="1">
    <citation type="submission" date="2018-02" db="EMBL/GenBank/DDBJ databases">
        <title>Genomic Encyclopedia of Archaeal and Bacterial Type Strains, Phase II (KMG-II): from individual species to whole genera.</title>
        <authorList>
            <person name="Goeker M."/>
        </authorList>
    </citation>
    <scope>NUCLEOTIDE SEQUENCE [LARGE SCALE GENOMIC DNA]</scope>
    <source>
        <strain evidence="2 3">DSM 29526</strain>
    </source>
</reference>
<protein>
    <recommendedName>
        <fullName evidence="4">O-antigen ligase-like membrane protein</fullName>
    </recommendedName>
</protein>